<dbReference type="HOGENOM" id="CLU_042683_0_0_1"/>
<dbReference type="KEGG" id="pbn:PADG_12128"/>
<evidence type="ECO:0000256" key="1">
    <source>
        <dbReference type="SAM" id="MobiDB-lite"/>
    </source>
</evidence>
<dbReference type="InParanoid" id="A0A0A0HT40"/>
<gene>
    <name evidence="2" type="ORF">PADG_12128</name>
</gene>
<dbReference type="STRING" id="502780.A0A0A0HT40"/>
<proteinExistence type="predicted"/>
<evidence type="ECO:0000313" key="3">
    <source>
        <dbReference type="Proteomes" id="UP000001628"/>
    </source>
</evidence>
<evidence type="ECO:0000313" key="2">
    <source>
        <dbReference type="EMBL" id="KGM91812.1"/>
    </source>
</evidence>
<dbReference type="Proteomes" id="UP000001628">
    <property type="component" value="Unassembled WGS sequence"/>
</dbReference>
<keyword evidence="3" id="KW-1185">Reference proteome</keyword>
<dbReference type="AlphaFoldDB" id="A0A0A0HT40"/>
<feature type="region of interest" description="Disordered" evidence="1">
    <location>
        <begin position="422"/>
        <end position="481"/>
    </location>
</feature>
<dbReference type="RefSeq" id="XP_010761985.1">
    <property type="nucleotide sequence ID" value="XM_010763683.1"/>
</dbReference>
<feature type="compositionally biased region" description="Low complexity" evidence="1">
    <location>
        <begin position="168"/>
        <end position="178"/>
    </location>
</feature>
<feature type="compositionally biased region" description="Basic and acidic residues" evidence="1">
    <location>
        <begin position="47"/>
        <end position="59"/>
    </location>
</feature>
<feature type="compositionally biased region" description="Polar residues" evidence="1">
    <location>
        <begin position="65"/>
        <end position="85"/>
    </location>
</feature>
<dbReference type="VEuPathDB" id="FungiDB:PADG_12128"/>
<feature type="compositionally biased region" description="Low complexity" evidence="1">
    <location>
        <begin position="426"/>
        <end position="439"/>
    </location>
</feature>
<dbReference type="OrthoDB" id="5389296at2759"/>
<reference evidence="2 3" key="1">
    <citation type="journal article" date="2011" name="PLoS Genet.">
        <title>Comparative genomic analysis of human fungal pathogens causing paracoccidioidomycosis.</title>
        <authorList>
            <person name="Desjardins C.A."/>
            <person name="Champion M.D."/>
            <person name="Holder J.W."/>
            <person name="Muszewska A."/>
            <person name="Goldberg J."/>
            <person name="Bailao A.M."/>
            <person name="Brigido M.M."/>
            <person name="Ferreira M.E."/>
            <person name="Garcia A.M."/>
            <person name="Grynberg M."/>
            <person name="Gujja S."/>
            <person name="Heiman D.I."/>
            <person name="Henn M.R."/>
            <person name="Kodira C.D."/>
            <person name="Leon-Narvaez H."/>
            <person name="Longo L.V."/>
            <person name="Ma L.J."/>
            <person name="Malavazi I."/>
            <person name="Matsuo A.L."/>
            <person name="Morais F.V."/>
            <person name="Pereira M."/>
            <person name="Rodriguez-Brito S."/>
            <person name="Sakthikumar S."/>
            <person name="Salem-Izacc S.M."/>
            <person name="Sykes S.M."/>
            <person name="Teixeira M.M."/>
            <person name="Vallejo M.C."/>
            <person name="Walter M.E."/>
            <person name="Yandava C."/>
            <person name="Young S."/>
            <person name="Zeng Q."/>
            <person name="Zucker J."/>
            <person name="Felipe M.S."/>
            <person name="Goldman G.H."/>
            <person name="Haas B.J."/>
            <person name="McEwen J.G."/>
            <person name="Nino-Vega G."/>
            <person name="Puccia R."/>
            <person name="San-Blas G."/>
            <person name="Soares C.M."/>
            <person name="Birren B.W."/>
            <person name="Cuomo C.A."/>
        </authorList>
    </citation>
    <scope>NUCLEOTIDE SEQUENCE [LARGE SCALE GENOMIC DNA]</scope>
    <source>
        <strain evidence="2 3">Pb18</strain>
    </source>
</reference>
<feature type="compositionally biased region" description="Low complexity" evidence="1">
    <location>
        <begin position="28"/>
        <end position="42"/>
    </location>
</feature>
<dbReference type="eggNOG" id="ENOG502ST4U">
    <property type="taxonomic scope" value="Eukaryota"/>
</dbReference>
<feature type="region of interest" description="Disordered" evidence="1">
    <location>
        <begin position="1"/>
        <end position="314"/>
    </location>
</feature>
<feature type="region of interest" description="Disordered" evidence="1">
    <location>
        <begin position="344"/>
        <end position="363"/>
    </location>
</feature>
<accession>A0A0A0HT40</accession>
<dbReference type="EMBL" id="KN275964">
    <property type="protein sequence ID" value="KGM91812.1"/>
    <property type="molecule type" value="Genomic_DNA"/>
</dbReference>
<dbReference type="OMA" id="GWILEMG"/>
<feature type="compositionally biased region" description="Polar residues" evidence="1">
    <location>
        <begin position="213"/>
        <end position="226"/>
    </location>
</feature>
<feature type="compositionally biased region" description="Low complexity" evidence="1">
    <location>
        <begin position="1"/>
        <end position="13"/>
    </location>
</feature>
<dbReference type="GeneID" id="22588025"/>
<feature type="compositionally biased region" description="Polar residues" evidence="1">
    <location>
        <begin position="240"/>
        <end position="257"/>
    </location>
</feature>
<name>A0A0A0HT40_PARBD</name>
<protein>
    <submittedName>
        <fullName evidence="2">Uncharacterized protein</fullName>
    </submittedName>
</protein>
<sequence length="553" mass="59643">MAPATTPARQAPPSRGNGSASRTPRFIFSSNFPSSSASQFAATPRFRFTDRGRSCRVSDAEANLSDVNPSSSALTESDGGQTGNLPQAYPGGDIIHDSNSDEEDLLFQDDTPSPPLEGYPVNQGDVGGGFDIDAEFDAIFPPTPEMRKAKRRRVSLPPPNSGDVNADSISSCPSASTSPSPPPKSPTSLFASPTPPPRETHSPGPSTPFLPPSISTALKLVSSSSTKHPRFLLNHPSNPPSTANFQPLRPSTFTPSSQTAQPPTQRRQPHFILPPPLPRPPEHPQTSEITYHPFAIPGRPRRSTSSITQDCKPGGMTASVRSWLLEAEAMKHASQFTNAQVTRNNNNNINTQTPRTTHQPIPTPTRATNYYLTCQVLDLQHPSSAHSNGQPIYYTPGHPAPVTFITANPINHPNPYPITTPARTIPNTTPSPTQQHQHTQPPPRKILLFGAPMSAPSRSRGHRHPASDAQGYPPPSLAPLPTIAKGDRIGIRRGLVWEMEIEEFSGGRGRRRMRREEGRVGVGGGGGGLRGAAGMVEKWIVGVEWDVLEWKDG</sequence>
<organism evidence="2 3">
    <name type="scientific">Paracoccidioides brasiliensis (strain Pb18)</name>
    <dbReference type="NCBI Taxonomy" id="502780"/>
    <lineage>
        <taxon>Eukaryota</taxon>
        <taxon>Fungi</taxon>
        <taxon>Dikarya</taxon>
        <taxon>Ascomycota</taxon>
        <taxon>Pezizomycotina</taxon>
        <taxon>Eurotiomycetes</taxon>
        <taxon>Eurotiomycetidae</taxon>
        <taxon>Onygenales</taxon>
        <taxon>Ajellomycetaceae</taxon>
        <taxon>Paracoccidioides</taxon>
    </lineage>
</organism>
<feature type="compositionally biased region" description="Low complexity" evidence="1">
    <location>
        <begin position="344"/>
        <end position="357"/>
    </location>
</feature>